<feature type="domain" description="CFA20" evidence="1">
    <location>
        <begin position="79"/>
        <end position="150"/>
    </location>
</feature>
<dbReference type="InterPro" id="IPR007714">
    <property type="entry name" value="CFA20_dom"/>
</dbReference>
<evidence type="ECO:0000259" key="1">
    <source>
        <dbReference type="Pfam" id="PF05018"/>
    </source>
</evidence>
<reference evidence="2" key="1">
    <citation type="submission" date="2023-06" db="EMBL/GenBank/DDBJ databases">
        <authorList>
            <consortium name="Lawrence Berkeley National Laboratory"/>
            <person name="Ahrendt S."/>
            <person name="Sahu N."/>
            <person name="Indic B."/>
            <person name="Wong-Bajracharya J."/>
            <person name="Merenyi Z."/>
            <person name="Ke H.-M."/>
            <person name="Monk M."/>
            <person name="Kocsube S."/>
            <person name="Drula E."/>
            <person name="Lipzen A."/>
            <person name="Balint B."/>
            <person name="Henrissat B."/>
            <person name="Andreopoulos B."/>
            <person name="Martin F.M."/>
            <person name="Harder C.B."/>
            <person name="Rigling D."/>
            <person name="Ford K.L."/>
            <person name="Foster G.D."/>
            <person name="Pangilinan J."/>
            <person name="Papanicolaou A."/>
            <person name="Barry K."/>
            <person name="LaButti K."/>
            <person name="Viragh M."/>
            <person name="Koriabine M."/>
            <person name="Yan M."/>
            <person name="Riley R."/>
            <person name="Champramary S."/>
            <person name="Plett K.L."/>
            <person name="Tsai I.J."/>
            <person name="Slot J."/>
            <person name="Sipos G."/>
            <person name="Plett J."/>
            <person name="Nagy L.G."/>
            <person name="Grigoriev I.V."/>
        </authorList>
    </citation>
    <scope>NUCLEOTIDE SEQUENCE</scope>
    <source>
        <strain evidence="2">ICMP 16352</strain>
    </source>
</reference>
<keyword evidence="3" id="KW-1185">Reference proteome</keyword>
<dbReference type="Proteomes" id="UP001175227">
    <property type="component" value="Unassembled WGS sequence"/>
</dbReference>
<accession>A0AA39PAJ3</accession>
<evidence type="ECO:0000313" key="3">
    <source>
        <dbReference type="Proteomes" id="UP001175227"/>
    </source>
</evidence>
<organism evidence="2 3">
    <name type="scientific">Armillaria novae-zelandiae</name>
    <dbReference type="NCBI Taxonomy" id="153914"/>
    <lineage>
        <taxon>Eukaryota</taxon>
        <taxon>Fungi</taxon>
        <taxon>Dikarya</taxon>
        <taxon>Basidiomycota</taxon>
        <taxon>Agaricomycotina</taxon>
        <taxon>Agaricomycetes</taxon>
        <taxon>Agaricomycetidae</taxon>
        <taxon>Agaricales</taxon>
        <taxon>Marasmiineae</taxon>
        <taxon>Physalacriaceae</taxon>
        <taxon>Armillaria</taxon>
    </lineage>
</organism>
<dbReference type="AlphaFoldDB" id="A0AA39PAJ3"/>
<dbReference type="InterPro" id="IPR040441">
    <property type="entry name" value="CFA20/CFAP20DC"/>
</dbReference>
<sequence>MWRCFRITRSDVPVTVSLFSSTGSNPLNLFESAQDNFLPEDSFLHFLEDSSSEPVPESPRKLISPPSIESNVCDGNGYSLCQTVLHIQSPTLRTTYIKSKGDLGLNHPWLSLQVRSLGREWSFEVGVVDQMKRVRIVRLSTFQKSARLKLPVRGKPTLLHLPLSFPMASESSHLLTAWSTVTLNLPSLMPHFSDMSLLGDDDDTSRSLSTVAVGLFSHVSYVKIYSTCRLKRIWFSQEGPGADLPWEFQLYSDA</sequence>
<dbReference type="PANTHER" id="PTHR12458">
    <property type="entry name" value="ORF PROTEIN"/>
    <property type="match status" value="1"/>
</dbReference>
<evidence type="ECO:0000313" key="2">
    <source>
        <dbReference type="EMBL" id="KAK0480655.1"/>
    </source>
</evidence>
<gene>
    <name evidence="2" type="ORF">IW261DRAFT_1550942</name>
</gene>
<comment type="caution">
    <text evidence="2">The sequence shown here is derived from an EMBL/GenBank/DDBJ whole genome shotgun (WGS) entry which is preliminary data.</text>
</comment>
<proteinExistence type="predicted"/>
<name>A0AA39PAJ3_9AGAR</name>
<protein>
    <recommendedName>
        <fullName evidence="1">CFA20 domain-containing protein</fullName>
    </recommendedName>
</protein>
<dbReference type="Pfam" id="PF05018">
    <property type="entry name" value="CFA20_dom"/>
    <property type="match status" value="1"/>
</dbReference>
<dbReference type="EMBL" id="JAUEPR010000009">
    <property type="protein sequence ID" value="KAK0480655.1"/>
    <property type="molecule type" value="Genomic_DNA"/>
</dbReference>